<dbReference type="Proteomes" id="UP000641139">
    <property type="component" value="Unassembled WGS sequence"/>
</dbReference>
<name>A0ABS0SN31_9FLAO</name>
<proteinExistence type="predicted"/>
<accession>A0ABS0SN31</accession>
<organism evidence="1 2">
    <name type="scientific">Capnocytophaga periodontitidis</name>
    <dbReference type="NCBI Taxonomy" id="2795027"/>
    <lineage>
        <taxon>Bacteria</taxon>
        <taxon>Pseudomonadati</taxon>
        <taxon>Bacteroidota</taxon>
        <taxon>Flavobacteriia</taxon>
        <taxon>Flavobacteriales</taxon>
        <taxon>Flavobacteriaceae</taxon>
        <taxon>Capnocytophaga</taxon>
    </lineage>
</organism>
<evidence type="ECO:0000313" key="1">
    <source>
        <dbReference type="EMBL" id="MBI1647178.1"/>
    </source>
</evidence>
<reference evidence="1 2" key="1">
    <citation type="journal article" date="2021" name="Int. J. Syst. Evol. Microbiol.">
        <title>Capnocytophaga periodontitidis sp. nov., isolated from subgingival plaque of periodontitis patient.</title>
        <authorList>
            <person name="Zhang Y."/>
            <person name="Qiao D."/>
            <person name="Shi W."/>
            <person name="Wu D."/>
            <person name="Cai M."/>
        </authorList>
    </citation>
    <scope>NUCLEOTIDE SEQUENCE [LARGE SCALE GENOMIC DNA]</scope>
    <source>
        <strain evidence="1 2">051621</strain>
    </source>
</reference>
<comment type="caution">
    <text evidence="1">The sequence shown here is derived from an EMBL/GenBank/DDBJ whole genome shotgun (WGS) entry which is preliminary data.</text>
</comment>
<dbReference type="EMBL" id="JAEFDC010000007">
    <property type="protein sequence ID" value="MBI1647178.1"/>
    <property type="molecule type" value="Genomic_DNA"/>
</dbReference>
<protein>
    <recommendedName>
        <fullName evidence="3">Carboxypeptidase regulatory-like domain-containing protein</fullName>
    </recommendedName>
</protein>
<sequence>MKTIIFLCLLFCISSCNKIQTFYCVKGIVYSKKDSLPIENVSLYFPSGSNNIKFRNTLLATNIKTNKNGFFYVDSLKEQNLIFYLKNGDNIQKIDIKKIENIKKKDTFDLGIIYLEGK</sequence>
<evidence type="ECO:0008006" key="3">
    <source>
        <dbReference type="Google" id="ProtNLM"/>
    </source>
</evidence>
<gene>
    <name evidence="1" type="ORF">I7X30_08930</name>
</gene>
<keyword evidence="2" id="KW-1185">Reference proteome</keyword>
<evidence type="ECO:0000313" key="2">
    <source>
        <dbReference type="Proteomes" id="UP000641139"/>
    </source>
</evidence>
<dbReference type="RefSeq" id="WP_198466813.1">
    <property type="nucleotide sequence ID" value="NZ_JAEFDC010000007.1"/>
</dbReference>